<dbReference type="Proteomes" id="UP000014978">
    <property type="component" value="Unassembled WGS sequence"/>
</dbReference>
<organism evidence="1 2">
    <name type="scientific">Spraguea lophii (strain 42_110)</name>
    <name type="common">Microsporidian parasite</name>
    <dbReference type="NCBI Taxonomy" id="1358809"/>
    <lineage>
        <taxon>Eukaryota</taxon>
        <taxon>Fungi</taxon>
        <taxon>Fungi incertae sedis</taxon>
        <taxon>Microsporidia</taxon>
        <taxon>Spragueidae</taxon>
        <taxon>Spraguea</taxon>
    </lineage>
</organism>
<protein>
    <submittedName>
        <fullName evidence="1">Uncharacterized protein</fullName>
    </submittedName>
</protein>
<gene>
    <name evidence="1" type="ORF">SLOPH_1185</name>
</gene>
<comment type="caution">
    <text evidence="1">The sequence shown here is derived from an EMBL/GenBank/DDBJ whole genome shotgun (WGS) entry which is preliminary data.</text>
</comment>
<dbReference type="HOGENOM" id="CLU_798253_0_0_1"/>
<evidence type="ECO:0000313" key="1">
    <source>
        <dbReference type="EMBL" id="EPR78378.1"/>
    </source>
</evidence>
<reference evidence="2" key="1">
    <citation type="journal article" date="2013" name="PLoS Genet.">
        <title>The genome of Spraguea lophii and the basis of host-microsporidian interactions.</title>
        <authorList>
            <person name="Campbell S.E."/>
            <person name="Williams T.A."/>
            <person name="Yousuf A."/>
            <person name="Soanes D.M."/>
            <person name="Paszkiewicz K.H."/>
            <person name="Williams B.A.P."/>
        </authorList>
    </citation>
    <scope>NUCLEOTIDE SEQUENCE [LARGE SCALE GENOMIC DNA]</scope>
    <source>
        <strain evidence="2">42_110</strain>
    </source>
</reference>
<dbReference type="VEuPathDB" id="MicrosporidiaDB:SLOPH_1185"/>
<dbReference type="AlphaFoldDB" id="S7XQZ8"/>
<proteinExistence type="predicted"/>
<dbReference type="EMBL" id="ATCN01000831">
    <property type="protein sequence ID" value="EPR78378.1"/>
    <property type="molecule type" value="Genomic_DNA"/>
</dbReference>
<sequence length="348" mass="41316">NKYDYANKDIYNCDCNITHNCNNNYDCNITYNNNYISKSSITSFILYKDHILMLVNININLYKYQYVCIEDNEYKIENILVIIGNRLYECDMLPMDTVGYIIFDRDLILNNVLYNGYKDKENVYKVELDEVCDGNRIRLLFPEFNVCVGECNDLVDNLYVGEYSYVGCGGNNFIVGRDILNLDYFFYLTGLEKSSLTVLNRRVVCRRMETESLLVDISENSSNILCIRDIEDINSIVYAFKYLTNKYNLCGGYFEIRRVDFEKDFNKIKYREYKPVMLLEIIVIKEYYNKIITFMKDRAKLLSDEREEEFVILKYSIDAISCLGIEIELYMIYQNINIYIELYKRVEI</sequence>
<dbReference type="InParanoid" id="S7XQZ8"/>
<feature type="non-terminal residue" evidence="1">
    <location>
        <position position="1"/>
    </location>
</feature>
<evidence type="ECO:0000313" key="2">
    <source>
        <dbReference type="Proteomes" id="UP000014978"/>
    </source>
</evidence>
<name>S7XQZ8_SPRLO</name>
<keyword evidence="2" id="KW-1185">Reference proteome</keyword>
<accession>S7XQZ8</accession>